<dbReference type="AlphaFoldDB" id="F9Z432"/>
<sequence>MKKIAIYLATVMFLGISCSEEVTVNPELAGPLYGLTKGEPGSVDELIYNTWEEWGMYYLYDYQKNAFQVSNWSGTSTRWYTPMKSEYKELIPKLIDIVQNGIFLGMDKELLKESWFVRTFLCDSLCDASSYNKRRLVEDYLVNGDCIIIPGFGERMQGYTEEDWHALQEALSGLLLSRLYLGAEEQPDAFFDLRMKKSNGQDVTSMLALLGGMDIIPDPDEKYSDNVYTFRFCGYVRSVPTSFQKETIKIPDRQTDLADYISFLTTTGKAELDYTFRVFPKMLQRTVALVPYLMRVLSMNLDMMQQTNCPDDPVEDGYFTSLKYTE</sequence>
<dbReference type="Proteomes" id="UP000006657">
    <property type="component" value="Chromosome"/>
</dbReference>
<dbReference type="STRING" id="709991.Odosp_2680"/>
<dbReference type="EMBL" id="CP002544">
    <property type="protein sequence ID" value="ADY33658.1"/>
    <property type="molecule type" value="Genomic_DNA"/>
</dbReference>
<dbReference type="HOGENOM" id="CLU_852147_0_0_10"/>
<keyword evidence="2" id="KW-1185">Reference proteome</keyword>
<evidence type="ECO:0000313" key="2">
    <source>
        <dbReference type="Proteomes" id="UP000006657"/>
    </source>
</evidence>
<proteinExistence type="predicted"/>
<dbReference type="RefSeq" id="WP_013612851.1">
    <property type="nucleotide sequence ID" value="NC_015160.1"/>
</dbReference>
<dbReference type="PROSITE" id="PS51257">
    <property type="entry name" value="PROKAR_LIPOPROTEIN"/>
    <property type="match status" value="1"/>
</dbReference>
<reference evidence="1 2" key="1">
    <citation type="journal article" date="2011" name="Stand. Genomic Sci.">
        <title>Complete genome sequence of Odoribacter splanchnicus type strain (1651/6).</title>
        <authorList>
            <consortium name="US DOE Joint Genome Institute (JGI-PGF)"/>
            <person name="Goker M."/>
            <person name="Gronow S."/>
            <person name="Zeytun A."/>
            <person name="Nolan M."/>
            <person name="Lucas S."/>
            <person name="Lapidus A."/>
            <person name="Hammon N."/>
            <person name="Deshpande S."/>
            <person name="Cheng J.F."/>
            <person name="Pitluck S."/>
            <person name="Liolios K."/>
            <person name="Pagani I."/>
            <person name="Ivanova N."/>
            <person name="Mavromatis K."/>
            <person name="Ovchinikova G."/>
            <person name="Pati A."/>
            <person name="Tapia R."/>
            <person name="Han C."/>
            <person name="Goodwin L."/>
            <person name="Chen A."/>
            <person name="Palaniappan K."/>
            <person name="Land M."/>
            <person name="Hauser L."/>
            <person name="Jeffries C.D."/>
            <person name="Brambilla E.M."/>
            <person name="Rohde M."/>
            <person name="Detter J.C."/>
            <person name="Woyke T."/>
            <person name="Bristow J."/>
            <person name="Markowitz V."/>
            <person name="Hugenholtz P."/>
            <person name="Eisen J.A."/>
            <person name="Kyrpides N.C."/>
            <person name="Klenk H.P."/>
        </authorList>
    </citation>
    <scope>NUCLEOTIDE SEQUENCE [LARGE SCALE GENOMIC DNA]</scope>
    <source>
        <strain evidence="2">ATCC 29572 / DSM 20712 / JCM 15291 / NCTC 10825 / 1651/6</strain>
    </source>
</reference>
<dbReference type="PaxDb" id="709991-Odosp_2680"/>
<dbReference type="OrthoDB" id="1096034at2"/>
<protein>
    <submittedName>
        <fullName evidence="1">Uncharacterized protein</fullName>
    </submittedName>
</protein>
<dbReference type="GeneID" id="61275905"/>
<gene>
    <name evidence="1" type="ordered locus">Odosp_2680</name>
</gene>
<organism evidence="1 2">
    <name type="scientific">Odoribacter splanchnicus (strain ATCC 29572 / DSM 20712 / CIP 104287 / JCM 15291 / NCTC 10825 / 1651/6)</name>
    <name type="common">Bacteroides splanchnicus</name>
    <dbReference type="NCBI Taxonomy" id="709991"/>
    <lineage>
        <taxon>Bacteria</taxon>
        <taxon>Pseudomonadati</taxon>
        <taxon>Bacteroidota</taxon>
        <taxon>Bacteroidia</taxon>
        <taxon>Bacteroidales</taxon>
        <taxon>Odoribacteraceae</taxon>
        <taxon>Odoribacter</taxon>
    </lineage>
</organism>
<name>F9Z432_ODOSD</name>
<accession>F9Z432</accession>
<evidence type="ECO:0000313" key="1">
    <source>
        <dbReference type="EMBL" id="ADY33658.1"/>
    </source>
</evidence>
<dbReference type="KEGG" id="osp:Odosp_2680"/>